<feature type="domain" description="Transposase IS204/IS1001/IS1096/IS1165 DDE" evidence="1">
    <location>
        <begin position="176"/>
        <end position="414"/>
    </location>
</feature>
<dbReference type="Pfam" id="PF01610">
    <property type="entry name" value="DDE_Tnp_ISL3"/>
    <property type="match status" value="1"/>
</dbReference>
<dbReference type="PROSITE" id="PS51257">
    <property type="entry name" value="PROKAR_LIPOPROTEIN"/>
    <property type="match status" value="1"/>
</dbReference>
<feature type="domain" description="Transposase IS204/IS1001/IS1096/IS1165 zinc-finger" evidence="2">
    <location>
        <begin position="60"/>
        <end position="104"/>
    </location>
</feature>
<evidence type="ECO:0000259" key="2">
    <source>
        <dbReference type="Pfam" id="PF14690"/>
    </source>
</evidence>
<reference evidence="3 4" key="1">
    <citation type="submission" date="2020-03" db="EMBL/GenBank/DDBJ databases">
        <title>Soil Listeria distribution.</title>
        <authorList>
            <person name="Liao J."/>
            <person name="Wiedmann M."/>
        </authorList>
    </citation>
    <scope>NUCLEOTIDE SEQUENCE [LARGE SCALE GENOMIC DNA]</scope>
    <source>
        <strain evidence="3 4">FSL L7-0149</strain>
    </source>
</reference>
<evidence type="ECO:0000313" key="3">
    <source>
        <dbReference type="EMBL" id="MBC2242337.1"/>
    </source>
</evidence>
<dbReference type="InterPro" id="IPR047951">
    <property type="entry name" value="Transpos_ISL3"/>
</dbReference>
<dbReference type="PANTHER" id="PTHR33498">
    <property type="entry name" value="TRANSPOSASE FOR INSERTION SEQUENCE ELEMENT IS1557"/>
    <property type="match status" value="1"/>
</dbReference>
<proteinExistence type="predicted"/>
<dbReference type="InterPro" id="IPR029261">
    <property type="entry name" value="Transposase_Znf"/>
</dbReference>
<dbReference type="InterPro" id="IPR002560">
    <property type="entry name" value="Transposase_DDE"/>
</dbReference>
<accession>A0A842EW79</accession>
<dbReference type="PANTHER" id="PTHR33498:SF1">
    <property type="entry name" value="TRANSPOSASE FOR INSERTION SEQUENCE ELEMENT IS1557"/>
    <property type="match status" value="1"/>
</dbReference>
<organism evidence="3 4">
    <name type="scientific">Listeria booriae</name>
    <dbReference type="NCBI Taxonomy" id="1552123"/>
    <lineage>
        <taxon>Bacteria</taxon>
        <taxon>Bacillati</taxon>
        <taxon>Bacillota</taxon>
        <taxon>Bacilli</taxon>
        <taxon>Bacillales</taxon>
        <taxon>Listeriaceae</taxon>
        <taxon>Listeria</taxon>
    </lineage>
</organism>
<comment type="caution">
    <text evidence="3">The sequence shown here is derived from an EMBL/GenBank/DDBJ whole genome shotgun (WGS) entry which is preliminary data.</text>
</comment>
<dbReference type="EMBL" id="JAARZA010000013">
    <property type="protein sequence ID" value="MBC2242337.1"/>
    <property type="molecule type" value="Genomic_DNA"/>
</dbReference>
<name>A0A842EW79_9LIST</name>
<dbReference type="NCBIfam" id="NF033550">
    <property type="entry name" value="transpos_ISL3"/>
    <property type="match status" value="1"/>
</dbReference>
<evidence type="ECO:0000313" key="4">
    <source>
        <dbReference type="Proteomes" id="UP000553016"/>
    </source>
</evidence>
<dbReference type="AlphaFoldDB" id="A0A842EW79"/>
<dbReference type="Proteomes" id="UP000553016">
    <property type="component" value="Unassembled WGS sequence"/>
</dbReference>
<sequence>MKKIMLPVLITLVLLVIVSCDNEKATDFIIQLIGLENKNIQLVDQSIEANTCHIQLKRKKHACPQCKTRTDRIKDYRIHMFQHLKTAEKRIIIHYRKRRYICPCGKSFDEKNQGIVQPYQRFSVAWHQAALLHSMTSPSFTYTAKAFGTSTSKVIRLFDARTTAFIIPPSQLPKIIAIDEFKGDTDKGKFQLIIADPITRRPIDILENRSMKTIQQYLRERGQQVEMVTMDLSQAFKSAVQKSLGKPVIIADSFHFSRYIYWALSKVRIRVQEQFHPYDRKRCKRIRGLLYKRKRALTPAEKIRIQHYLDLHRDLQTAYDIKEAYQAWFDTNKRKERRDVRQTLHDFYQLVRDTHLPEFIKAIGTLERWETEIINAFIYPHLSNGFVEGINNRTKVIKRTSYGFKNFSRFRAKILAQHFIKDFDISVG</sequence>
<evidence type="ECO:0000259" key="1">
    <source>
        <dbReference type="Pfam" id="PF01610"/>
    </source>
</evidence>
<dbReference type="RefSeq" id="WP_185541838.1">
    <property type="nucleotide sequence ID" value="NZ_JAARZA010000013.1"/>
</dbReference>
<gene>
    <name evidence="3" type="ORF">HCB35_17830</name>
</gene>
<dbReference type="Pfam" id="PF14690">
    <property type="entry name" value="Zn_ribbon_ISL3"/>
    <property type="match status" value="1"/>
</dbReference>
<protein>
    <submittedName>
        <fullName evidence="3">ISL3 family transposase</fullName>
    </submittedName>
</protein>